<dbReference type="AlphaFoldDB" id="A0A0C1D0R0"/>
<protein>
    <submittedName>
        <fullName evidence="1">Uncharacterized protein</fullName>
    </submittedName>
</protein>
<proteinExistence type="predicted"/>
<dbReference type="RefSeq" id="WP_039482528.1">
    <property type="nucleotide sequence ID" value="NZ_JSYN01000041.1"/>
</dbReference>
<reference evidence="1 2" key="1">
    <citation type="submission" date="2014-10" db="EMBL/GenBank/DDBJ databases">
        <title>Pedobacter Kyungheensis.</title>
        <authorList>
            <person name="Anderson B.M."/>
            <person name="Newman J.D."/>
        </authorList>
    </citation>
    <scope>NUCLEOTIDE SEQUENCE [LARGE SCALE GENOMIC DNA]</scope>
    <source>
        <strain evidence="1 2">KACC 16221</strain>
    </source>
</reference>
<evidence type="ECO:0000313" key="2">
    <source>
        <dbReference type="Proteomes" id="UP000031246"/>
    </source>
</evidence>
<name>A0A0C1D0R0_9SPHI</name>
<sequence length="75" mass="8523">MSKQKKIQFLSLEFKNETGEKHTANFKANGKNIKHAKLISPCECGDKICVDGILYRCMPDPSGQCVWWETSEVCE</sequence>
<gene>
    <name evidence="1" type="ORF">OC25_24835</name>
</gene>
<dbReference type="EMBL" id="JSYN01000041">
    <property type="protein sequence ID" value="KIA90281.1"/>
    <property type="molecule type" value="Genomic_DNA"/>
</dbReference>
<dbReference type="OrthoDB" id="9902370at2"/>
<evidence type="ECO:0000313" key="1">
    <source>
        <dbReference type="EMBL" id="KIA90281.1"/>
    </source>
</evidence>
<accession>A0A0C1D0R0</accession>
<keyword evidence="2" id="KW-1185">Reference proteome</keyword>
<dbReference type="Proteomes" id="UP000031246">
    <property type="component" value="Unassembled WGS sequence"/>
</dbReference>
<comment type="caution">
    <text evidence="1">The sequence shown here is derived from an EMBL/GenBank/DDBJ whole genome shotgun (WGS) entry which is preliminary data.</text>
</comment>
<organism evidence="1 2">
    <name type="scientific">Pedobacter kyungheensis</name>
    <dbReference type="NCBI Taxonomy" id="1069985"/>
    <lineage>
        <taxon>Bacteria</taxon>
        <taxon>Pseudomonadati</taxon>
        <taxon>Bacteroidota</taxon>
        <taxon>Sphingobacteriia</taxon>
        <taxon>Sphingobacteriales</taxon>
        <taxon>Sphingobacteriaceae</taxon>
        <taxon>Pedobacter</taxon>
    </lineage>
</organism>